<dbReference type="CDD" id="cd07067">
    <property type="entry name" value="HP_PGM_like"/>
    <property type="match status" value="1"/>
</dbReference>
<gene>
    <name evidence="1" type="primary">sixA</name>
    <name evidence="1" type="ORF">GEV37_11225</name>
</gene>
<proteinExistence type="predicted"/>
<dbReference type="NCBIfam" id="TIGR00249">
    <property type="entry name" value="sixA"/>
    <property type="match status" value="1"/>
</dbReference>
<accession>A0ABS8DUZ2</accession>
<protein>
    <submittedName>
        <fullName evidence="1">Phosphohistidine phosphatase SixA</fullName>
    </submittedName>
</protein>
<comment type="caution">
    <text evidence="1">The sequence shown here is derived from an EMBL/GenBank/DDBJ whole genome shotgun (WGS) entry which is preliminary data.</text>
</comment>
<dbReference type="SMART" id="SM00855">
    <property type="entry name" value="PGAM"/>
    <property type="match status" value="1"/>
</dbReference>
<name>A0ABS8DUZ2_9GAMM</name>
<dbReference type="Pfam" id="PF00300">
    <property type="entry name" value="His_Phos_1"/>
    <property type="match status" value="1"/>
</dbReference>
<evidence type="ECO:0000313" key="1">
    <source>
        <dbReference type="EMBL" id="MCB8889685.1"/>
    </source>
</evidence>
<organism evidence="1 2">
    <name type="scientific">Vreelandella malpeensis</name>
    <dbReference type="NCBI Taxonomy" id="1172368"/>
    <lineage>
        <taxon>Bacteria</taxon>
        <taxon>Pseudomonadati</taxon>
        <taxon>Pseudomonadota</taxon>
        <taxon>Gammaproteobacteria</taxon>
        <taxon>Oceanospirillales</taxon>
        <taxon>Halomonadaceae</taxon>
        <taxon>Vreelandella</taxon>
    </lineage>
</organism>
<sequence>MTSASRLVIMRHGEAGPGRVDAARALTSRGEREASRMGAWLANDYRHTLLALYASPFVRAQQTATLVGQALGQPVRTLEGITPDDDPQAVCDWLLEQQEGCIVLVSHMPLVGMLTGRLVEGARSPGVGFATAAVAELDGDVWAAGCARLVRFTEPSMLG</sequence>
<dbReference type="Proteomes" id="UP001319882">
    <property type="component" value="Unassembled WGS sequence"/>
</dbReference>
<reference evidence="1 2" key="1">
    <citation type="journal article" date="2021" name="Sci. Rep.">
        <title>Genome analysis of a halophilic bacterium Halomonas malpeensis YU-PRIM-29(T) reveals its exopolysaccharide and pigment producing capabilities.</title>
        <authorList>
            <person name="Athmika"/>
            <person name="Ghate S.D."/>
            <person name="Arun A.B."/>
            <person name="Rao S.S."/>
            <person name="Kumar S.T.A."/>
            <person name="Kandiyil M.K."/>
            <person name="Saptami K."/>
            <person name="Rekha P.D."/>
        </authorList>
    </citation>
    <scope>NUCLEOTIDE SEQUENCE [LARGE SCALE GENOMIC DNA]</scope>
    <source>
        <strain evidence="2">prim 29</strain>
    </source>
</reference>
<dbReference type="InterPro" id="IPR029033">
    <property type="entry name" value="His_PPase_superfam"/>
</dbReference>
<dbReference type="EMBL" id="WHVL01000004">
    <property type="protein sequence ID" value="MCB8889685.1"/>
    <property type="molecule type" value="Genomic_DNA"/>
</dbReference>
<dbReference type="SUPFAM" id="SSF53254">
    <property type="entry name" value="Phosphoglycerate mutase-like"/>
    <property type="match status" value="1"/>
</dbReference>
<dbReference type="InterPro" id="IPR004449">
    <property type="entry name" value="SixA"/>
</dbReference>
<dbReference type="RefSeq" id="WP_227390353.1">
    <property type="nucleotide sequence ID" value="NZ_JBHSCJ010000002.1"/>
</dbReference>
<dbReference type="InterPro" id="IPR013078">
    <property type="entry name" value="His_Pase_superF_clade-1"/>
</dbReference>
<evidence type="ECO:0000313" key="2">
    <source>
        <dbReference type="Proteomes" id="UP001319882"/>
    </source>
</evidence>
<dbReference type="Gene3D" id="3.40.50.1240">
    <property type="entry name" value="Phosphoglycerate mutase-like"/>
    <property type="match status" value="1"/>
</dbReference>
<keyword evidence="2" id="KW-1185">Reference proteome</keyword>